<dbReference type="HOGENOM" id="CLU_1425496_0_0_0"/>
<organism evidence="1 2">
    <name type="scientific">Blastopirellula marina DSM 3645</name>
    <dbReference type="NCBI Taxonomy" id="314230"/>
    <lineage>
        <taxon>Bacteria</taxon>
        <taxon>Pseudomonadati</taxon>
        <taxon>Planctomycetota</taxon>
        <taxon>Planctomycetia</taxon>
        <taxon>Pirellulales</taxon>
        <taxon>Pirellulaceae</taxon>
        <taxon>Blastopirellula</taxon>
    </lineage>
</organism>
<dbReference type="InterPro" id="IPR032675">
    <property type="entry name" value="LRR_dom_sf"/>
</dbReference>
<gene>
    <name evidence="1" type="ORF">DSM3645_17065</name>
</gene>
<protein>
    <recommendedName>
        <fullName evidence="3">Leucine Rich repeats (2 copies)</fullName>
    </recommendedName>
</protein>
<sequence length="190" mass="21581">MAAMLVVMTIFAAYFAYVERTARHQREAVSWVHRVGGFVRYDWQPSATDQAGDPKFPPAPEILRRYLGDEPFQAVRSIGVGDPALDDIGPLATQGSVEMLFVSSQYFTYDLQPISNLRKLENLTLHAKEFDSLEPLINLPKLTYLEIRDTVIDDAVLDDFRQRRPDVMLIVTPPTSKRELSPGSRAVRNW</sequence>
<evidence type="ECO:0000313" key="1">
    <source>
        <dbReference type="EMBL" id="EAQ81883.1"/>
    </source>
</evidence>
<evidence type="ECO:0008006" key="3">
    <source>
        <dbReference type="Google" id="ProtNLM"/>
    </source>
</evidence>
<evidence type="ECO:0000313" key="2">
    <source>
        <dbReference type="Proteomes" id="UP000004358"/>
    </source>
</evidence>
<proteinExistence type="predicted"/>
<comment type="caution">
    <text evidence="1">The sequence shown here is derived from an EMBL/GenBank/DDBJ whole genome shotgun (WGS) entry which is preliminary data.</text>
</comment>
<dbReference type="AlphaFoldDB" id="A3ZNI8"/>
<dbReference type="SUPFAM" id="SSF52058">
    <property type="entry name" value="L domain-like"/>
    <property type="match status" value="1"/>
</dbReference>
<name>A3ZNI8_9BACT</name>
<dbReference type="Gene3D" id="3.80.10.10">
    <property type="entry name" value="Ribonuclease Inhibitor"/>
    <property type="match status" value="1"/>
</dbReference>
<reference evidence="1 2" key="1">
    <citation type="submission" date="2006-02" db="EMBL/GenBank/DDBJ databases">
        <authorList>
            <person name="Amann R."/>
            <person name="Ferriera S."/>
            <person name="Johnson J."/>
            <person name="Kravitz S."/>
            <person name="Halpern A."/>
            <person name="Remington K."/>
            <person name="Beeson K."/>
            <person name="Tran B."/>
            <person name="Rogers Y.-H."/>
            <person name="Friedman R."/>
            <person name="Venter J.C."/>
        </authorList>
    </citation>
    <scope>NUCLEOTIDE SEQUENCE [LARGE SCALE GENOMIC DNA]</scope>
    <source>
        <strain evidence="1 2">DSM 3645</strain>
    </source>
</reference>
<dbReference type="STRING" id="314230.DSM3645_17065"/>
<accession>A3ZNI8</accession>
<dbReference type="EMBL" id="AANZ01000003">
    <property type="protein sequence ID" value="EAQ81883.1"/>
    <property type="molecule type" value="Genomic_DNA"/>
</dbReference>
<dbReference type="Proteomes" id="UP000004358">
    <property type="component" value="Unassembled WGS sequence"/>
</dbReference>